<organism evidence="2 3">
    <name type="scientific">Hevea brasiliensis</name>
    <name type="common">Para rubber tree</name>
    <name type="synonym">Siphonia brasiliensis</name>
    <dbReference type="NCBI Taxonomy" id="3981"/>
    <lineage>
        <taxon>Eukaryota</taxon>
        <taxon>Viridiplantae</taxon>
        <taxon>Streptophyta</taxon>
        <taxon>Embryophyta</taxon>
        <taxon>Tracheophyta</taxon>
        <taxon>Spermatophyta</taxon>
        <taxon>Magnoliopsida</taxon>
        <taxon>eudicotyledons</taxon>
        <taxon>Gunneridae</taxon>
        <taxon>Pentapetalae</taxon>
        <taxon>rosids</taxon>
        <taxon>fabids</taxon>
        <taxon>Malpighiales</taxon>
        <taxon>Euphorbiaceae</taxon>
        <taxon>Crotonoideae</taxon>
        <taxon>Micrandreae</taxon>
        <taxon>Hevea</taxon>
    </lineage>
</organism>
<proteinExistence type="predicted"/>
<dbReference type="EMBL" id="JAAGAX010000012">
    <property type="protein sequence ID" value="KAF2297524.1"/>
    <property type="molecule type" value="Genomic_DNA"/>
</dbReference>
<evidence type="ECO:0000259" key="1">
    <source>
        <dbReference type="SMART" id="SM00856"/>
    </source>
</evidence>
<feature type="domain" description="Pectinesterase inhibitor" evidence="1">
    <location>
        <begin position="3"/>
        <end position="134"/>
    </location>
</feature>
<dbReference type="NCBIfam" id="TIGR01614">
    <property type="entry name" value="PME_inhib"/>
    <property type="match status" value="2"/>
</dbReference>
<dbReference type="PANTHER" id="PTHR31890:SF19">
    <property type="entry name" value="PECTINESTERASE INHIBITOR DOMAIN-CONTAINING PROTEIN"/>
    <property type="match status" value="1"/>
</dbReference>
<keyword evidence="3" id="KW-1185">Reference proteome</keyword>
<dbReference type="PANTHER" id="PTHR31890">
    <property type="entry name" value="PLANT INVERTASE/PECTIN METHYLESTERASE INHIBITOR SUPERFAMILY PROTEIN"/>
    <property type="match status" value="1"/>
</dbReference>
<protein>
    <recommendedName>
        <fullName evidence="1">Pectinesterase inhibitor domain-containing protein</fullName>
    </recommendedName>
</protein>
<dbReference type="Proteomes" id="UP000467840">
    <property type="component" value="Chromosome 18"/>
</dbReference>
<sequence>MCQRSNDINLCIQTLKSDSRKPSITDLVNTANIALENAIKESTATTSFFNSLQVSDGDQKKMEAIKDCARLFQETEGMLNLRGLDGDTASLDVHYALDNAVNCENLLTQPNVQIASIPLAIKKWKDSYSVAYAVIFLSFSLYFPSKAEATFQFSGHPNKLLTQVCKQSDDLGFCMEVMKSKPRILSATNIRTVANFALAVTRKESLVTRNFFNRLASVAKNPASVEVLKECATYFNETVGMLNLDGLEGGTASLDVHYALDNVQFCENALAGAKVGSGSISAAIGGWKKYFSVAYATVEIIEDETTSGL</sequence>
<dbReference type="Pfam" id="PF04043">
    <property type="entry name" value="PMEI"/>
    <property type="match status" value="2"/>
</dbReference>
<gene>
    <name evidence="2" type="ORF">GH714_025055</name>
</gene>
<reference evidence="2 3" key="1">
    <citation type="journal article" date="2020" name="Mol. Plant">
        <title>The Chromosome-Based Rubber Tree Genome Provides New Insights into Spurge Genome Evolution and Rubber Biosynthesis.</title>
        <authorList>
            <person name="Liu J."/>
            <person name="Shi C."/>
            <person name="Shi C.C."/>
            <person name="Li W."/>
            <person name="Zhang Q.J."/>
            <person name="Zhang Y."/>
            <person name="Li K."/>
            <person name="Lu H.F."/>
            <person name="Shi C."/>
            <person name="Zhu S.T."/>
            <person name="Xiao Z.Y."/>
            <person name="Nan H."/>
            <person name="Yue Y."/>
            <person name="Zhu X.G."/>
            <person name="Wu Y."/>
            <person name="Hong X.N."/>
            <person name="Fan G.Y."/>
            <person name="Tong Y."/>
            <person name="Zhang D."/>
            <person name="Mao C.L."/>
            <person name="Liu Y.L."/>
            <person name="Hao S.J."/>
            <person name="Liu W.Q."/>
            <person name="Lv M.Q."/>
            <person name="Zhang H.B."/>
            <person name="Liu Y."/>
            <person name="Hu-Tang G.R."/>
            <person name="Wang J.P."/>
            <person name="Wang J.H."/>
            <person name="Sun Y.H."/>
            <person name="Ni S.B."/>
            <person name="Chen W.B."/>
            <person name="Zhang X.C."/>
            <person name="Jiao Y.N."/>
            <person name="Eichler E.E."/>
            <person name="Li G.H."/>
            <person name="Liu X."/>
            <person name="Gao L.Z."/>
        </authorList>
    </citation>
    <scope>NUCLEOTIDE SEQUENCE [LARGE SCALE GENOMIC DNA]</scope>
    <source>
        <strain evidence="3">cv. GT1</strain>
        <tissue evidence="2">Leaf</tissue>
    </source>
</reference>
<dbReference type="AlphaFoldDB" id="A0A6A6L982"/>
<evidence type="ECO:0000313" key="3">
    <source>
        <dbReference type="Proteomes" id="UP000467840"/>
    </source>
</evidence>
<dbReference type="SUPFAM" id="SSF101148">
    <property type="entry name" value="Plant invertase/pectin methylesterase inhibitor"/>
    <property type="match status" value="2"/>
</dbReference>
<comment type="caution">
    <text evidence="2">The sequence shown here is derived from an EMBL/GenBank/DDBJ whole genome shotgun (WGS) entry which is preliminary data.</text>
</comment>
<dbReference type="SMART" id="SM00856">
    <property type="entry name" value="PMEI"/>
    <property type="match status" value="2"/>
</dbReference>
<evidence type="ECO:0000313" key="2">
    <source>
        <dbReference type="EMBL" id="KAF2297524.1"/>
    </source>
</evidence>
<dbReference type="CDD" id="cd14859">
    <property type="entry name" value="PMEI_like"/>
    <property type="match status" value="2"/>
</dbReference>
<dbReference type="GO" id="GO:0004857">
    <property type="term" value="F:enzyme inhibitor activity"/>
    <property type="evidence" value="ECO:0007669"/>
    <property type="project" value="InterPro"/>
</dbReference>
<feature type="domain" description="Pectinesterase inhibitor" evidence="1">
    <location>
        <begin position="156"/>
        <end position="284"/>
    </location>
</feature>
<dbReference type="InterPro" id="IPR035513">
    <property type="entry name" value="Invertase/methylesterase_inhib"/>
</dbReference>
<accession>A0A6A6L982</accession>
<dbReference type="InterPro" id="IPR006501">
    <property type="entry name" value="Pectinesterase_inhib_dom"/>
</dbReference>
<name>A0A6A6L982_HEVBR</name>
<dbReference type="Gene3D" id="1.20.140.40">
    <property type="entry name" value="Invertase/pectin methylesterase inhibitor family protein"/>
    <property type="match status" value="2"/>
</dbReference>